<dbReference type="InterPro" id="IPR045255">
    <property type="entry name" value="RanBP1-like"/>
</dbReference>
<feature type="compositionally biased region" description="Basic residues" evidence="10">
    <location>
        <begin position="52"/>
        <end position="61"/>
    </location>
</feature>
<evidence type="ECO:0000256" key="2">
    <source>
        <dbReference type="ARBA" id="ARBA00022448"/>
    </source>
</evidence>
<evidence type="ECO:0000256" key="8">
    <source>
        <dbReference type="ARBA" id="ARBA00023132"/>
    </source>
</evidence>
<sequence>MGDDGGPRKKRVAERQLTKDDGAERDSDGERESDTGGEGGWEKASEEELARRKIVRAKRPAKLAGATLPMPAPISKPGSGAGAPVNPFAASKFASAAGASNPFAALRPPTAVAAGAGATAGAGAGASASGATAPAPANPFAALGASGKIGIGGSSGIGGGFPVPLFGAPAAGAAAGAAAAAPGTSKETAEGDKKGGGAALSVASGFVSPGALKPTLSKTAGPAAIRGPAGSGASDQKEEAAEAFKTPVGEPSNATVEPVERPAGDGAVSSAPAQDAAATAVEPAATAPKPAAATIVTAATANTTCGAGGGGGSAAFGGITGGGLAAAATGGNAFERQSQLPNAFSGEKQQQQHSGGAGTVAGPSAVPSAGLAGATSVETGDSHPSLDSRFGQNKGNPVALYTTSANNSTAAATIGGGIGGGASGISRFSEGPQQIVTGEESERVLLAVDAALFEFKDARWNTRALNGNMRLNIDTDGQARLVMRAKGSGKLLLNANLWPEMTVSKMEGRGVTFAVVNHAGVTSGVAQAGGEGNSKSEDLCTYAVRLREQGKAELLFQLLEENKKNVRQGEATANEEPTVVKGGQGEGEGAAEKDIEAGVGSGGAGATTAGAGDKPKSKGMVQVVHKESGDEGEGKDAHAAASEKPGGE</sequence>
<keyword evidence="6" id="KW-0007">Acetylation</keyword>
<dbReference type="Pfam" id="PF08911">
    <property type="entry name" value="NUP50"/>
    <property type="match status" value="1"/>
</dbReference>
<evidence type="ECO:0000256" key="6">
    <source>
        <dbReference type="ARBA" id="ARBA00022990"/>
    </source>
</evidence>
<evidence type="ECO:0000259" key="11">
    <source>
        <dbReference type="PROSITE" id="PS50196"/>
    </source>
</evidence>
<protein>
    <recommendedName>
        <fullName evidence="11">RanBD1 domain-containing protein</fullName>
    </recommendedName>
</protein>
<comment type="subcellular location">
    <subcellularLocation>
        <location evidence="1">Nucleus</location>
        <location evidence="1">Nuclear pore complex</location>
    </subcellularLocation>
</comment>
<feature type="domain" description="RanBD1" evidence="11">
    <location>
        <begin position="434"/>
        <end position="568"/>
    </location>
</feature>
<evidence type="ECO:0000256" key="10">
    <source>
        <dbReference type="SAM" id="MobiDB-lite"/>
    </source>
</evidence>
<reference evidence="12" key="1">
    <citation type="submission" date="2021-01" db="EMBL/GenBank/DDBJ databases">
        <authorList>
            <person name="Corre E."/>
            <person name="Pelletier E."/>
            <person name="Niang G."/>
            <person name="Scheremetjew M."/>
            <person name="Finn R."/>
            <person name="Kale V."/>
            <person name="Holt S."/>
            <person name="Cochrane G."/>
            <person name="Meng A."/>
            <person name="Brown T."/>
            <person name="Cohen L."/>
        </authorList>
    </citation>
    <scope>NUCLEOTIDE SEQUENCE</scope>
    <source>
        <strain evidence="12">CCMP1413</strain>
    </source>
</reference>
<keyword evidence="3" id="KW-0677">Repeat</keyword>
<dbReference type="EMBL" id="HBDZ01015440">
    <property type="protein sequence ID" value="CAD8250383.1"/>
    <property type="molecule type" value="Transcribed_RNA"/>
</dbReference>
<dbReference type="SMART" id="SM00160">
    <property type="entry name" value="RanBD"/>
    <property type="match status" value="1"/>
</dbReference>
<evidence type="ECO:0000256" key="7">
    <source>
        <dbReference type="ARBA" id="ARBA00023010"/>
    </source>
</evidence>
<keyword evidence="4" id="KW-0509">mRNA transport</keyword>
<dbReference type="PROSITE" id="PS50196">
    <property type="entry name" value="RANBD1"/>
    <property type="match status" value="1"/>
</dbReference>
<dbReference type="InterPro" id="IPR011993">
    <property type="entry name" value="PH-like_dom_sf"/>
</dbReference>
<name>A0A7R9U056_9VIRI</name>
<proteinExistence type="predicted"/>
<dbReference type="Pfam" id="PF00638">
    <property type="entry name" value="Ran_BP1"/>
    <property type="match status" value="1"/>
</dbReference>
<feature type="compositionally biased region" description="Basic and acidic residues" evidence="10">
    <location>
        <begin position="13"/>
        <end position="51"/>
    </location>
</feature>
<evidence type="ECO:0000256" key="3">
    <source>
        <dbReference type="ARBA" id="ARBA00022737"/>
    </source>
</evidence>
<evidence type="ECO:0000313" key="12">
    <source>
        <dbReference type="EMBL" id="CAD8250383.1"/>
    </source>
</evidence>
<feature type="compositionally biased region" description="Basic and acidic residues" evidence="10">
    <location>
        <begin position="624"/>
        <end position="638"/>
    </location>
</feature>
<dbReference type="GO" id="GO:0051028">
    <property type="term" value="P:mRNA transport"/>
    <property type="evidence" value="ECO:0007669"/>
    <property type="project" value="UniProtKB-KW"/>
</dbReference>
<keyword evidence="8" id="KW-0906">Nuclear pore complex</keyword>
<dbReference type="InterPro" id="IPR015007">
    <property type="entry name" value="NUP2/50/61"/>
</dbReference>
<organism evidence="12">
    <name type="scientific">Prasinoderma coloniale</name>
    <dbReference type="NCBI Taxonomy" id="156133"/>
    <lineage>
        <taxon>Eukaryota</taxon>
        <taxon>Viridiplantae</taxon>
        <taxon>Prasinodermophyta</taxon>
        <taxon>Prasinodermophyceae</taxon>
        <taxon>Prasinodermales</taxon>
        <taxon>Prasinodermaceae</taxon>
        <taxon>Prasinoderma</taxon>
    </lineage>
</organism>
<feature type="compositionally biased region" description="Polar residues" evidence="10">
    <location>
        <begin position="344"/>
        <end position="354"/>
    </location>
</feature>
<evidence type="ECO:0000256" key="1">
    <source>
        <dbReference type="ARBA" id="ARBA00004567"/>
    </source>
</evidence>
<dbReference type="InterPro" id="IPR000156">
    <property type="entry name" value="Ran_bind_dom"/>
</dbReference>
<feature type="region of interest" description="Disordered" evidence="10">
    <location>
        <begin position="344"/>
        <end position="393"/>
    </location>
</feature>
<dbReference type="GO" id="GO:0015031">
    <property type="term" value="P:protein transport"/>
    <property type="evidence" value="ECO:0007669"/>
    <property type="project" value="UniProtKB-KW"/>
</dbReference>
<dbReference type="PANTHER" id="PTHR23138">
    <property type="entry name" value="RAN BINDING PROTEIN"/>
    <property type="match status" value="1"/>
</dbReference>
<keyword evidence="9" id="KW-0539">Nucleus</keyword>
<gene>
    <name evidence="12" type="ORF">PCOL08062_LOCUS11915</name>
</gene>
<dbReference type="SUPFAM" id="SSF50729">
    <property type="entry name" value="PH domain-like"/>
    <property type="match status" value="1"/>
</dbReference>
<feature type="region of interest" description="Disordered" evidence="10">
    <location>
        <begin position="1"/>
        <end position="82"/>
    </location>
</feature>
<feature type="region of interest" description="Disordered" evidence="10">
    <location>
        <begin position="567"/>
        <end position="648"/>
    </location>
</feature>
<feature type="region of interest" description="Disordered" evidence="10">
    <location>
        <begin position="218"/>
        <end position="275"/>
    </location>
</feature>
<dbReference type="PANTHER" id="PTHR23138:SF142">
    <property type="entry name" value="RAN-BINDING PROTEIN 3B-RELATED"/>
    <property type="match status" value="1"/>
</dbReference>
<keyword evidence="2" id="KW-0813">Transport</keyword>
<dbReference type="GO" id="GO:0005643">
    <property type="term" value="C:nuclear pore"/>
    <property type="evidence" value="ECO:0007669"/>
    <property type="project" value="UniProtKB-SubCell"/>
</dbReference>
<evidence type="ECO:0000256" key="9">
    <source>
        <dbReference type="ARBA" id="ARBA00023242"/>
    </source>
</evidence>
<accession>A0A7R9U056</accession>
<keyword evidence="7" id="KW-0811">Translocation</keyword>
<keyword evidence="5" id="KW-0653">Protein transport</keyword>
<dbReference type="AlphaFoldDB" id="A0A7R9U056"/>
<evidence type="ECO:0000256" key="5">
    <source>
        <dbReference type="ARBA" id="ARBA00022927"/>
    </source>
</evidence>
<evidence type="ECO:0000256" key="4">
    <source>
        <dbReference type="ARBA" id="ARBA00022816"/>
    </source>
</evidence>
<dbReference type="Gene3D" id="2.30.29.30">
    <property type="entry name" value="Pleckstrin-homology domain (PH domain)/Phosphotyrosine-binding domain (PTB)"/>
    <property type="match status" value="1"/>
</dbReference>